<feature type="compositionally biased region" description="Low complexity" evidence="1">
    <location>
        <begin position="100"/>
        <end position="110"/>
    </location>
</feature>
<dbReference type="OrthoDB" id="620544at2759"/>
<feature type="compositionally biased region" description="Low complexity" evidence="1">
    <location>
        <begin position="52"/>
        <end position="70"/>
    </location>
</feature>
<dbReference type="PROSITE" id="PS51140">
    <property type="entry name" value="CUE"/>
    <property type="match status" value="1"/>
</dbReference>
<keyword evidence="3" id="KW-1185">Reference proteome</keyword>
<dbReference type="Gene3D" id="1.10.8.10">
    <property type="entry name" value="DNA helicase RuvA subunit, C-terminal domain"/>
    <property type="match status" value="1"/>
</dbReference>
<feature type="non-terminal residue" evidence="4">
    <location>
        <position position="130"/>
    </location>
</feature>
<protein>
    <submittedName>
        <fullName evidence="4">Uncharacterized protein LOC105165354</fullName>
    </submittedName>
</protein>
<feature type="region of interest" description="Disordered" evidence="1">
    <location>
        <begin position="100"/>
        <end position="130"/>
    </location>
</feature>
<evidence type="ECO:0000313" key="4">
    <source>
        <dbReference type="RefSeq" id="XP_011082635.1"/>
    </source>
</evidence>
<dbReference type="AlphaFoldDB" id="A0A6I9TNE8"/>
<dbReference type="GO" id="GO:0043130">
    <property type="term" value="F:ubiquitin binding"/>
    <property type="evidence" value="ECO:0007669"/>
    <property type="project" value="InterPro"/>
</dbReference>
<feature type="region of interest" description="Disordered" evidence="1">
    <location>
        <begin position="50"/>
        <end position="70"/>
    </location>
</feature>
<evidence type="ECO:0000259" key="2">
    <source>
        <dbReference type="PROSITE" id="PS51140"/>
    </source>
</evidence>
<gene>
    <name evidence="4" type="primary">LOC105165354</name>
</gene>
<dbReference type="Pfam" id="PF02845">
    <property type="entry name" value="CUE"/>
    <property type="match status" value="1"/>
</dbReference>
<dbReference type="GeneID" id="105165354"/>
<dbReference type="InterPro" id="IPR009060">
    <property type="entry name" value="UBA-like_sf"/>
</dbReference>
<proteinExistence type="predicted"/>
<dbReference type="Proteomes" id="UP000504604">
    <property type="component" value="Linkage group LG6"/>
</dbReference>
<evidence type="ECO:0000256" key="1">
    <source>
        <dbReference type="SAM" id="MobiDB-lite"/>
    </source>
</evidence>
<name>A0A6I9TNE8_SESIN</name>
<dbReference type="PANTHER" id="PTHR48459">
    <property type="entry name" value="CUE DOMAIN-CONTAINING PROTEIN"/>
    <property type="match status" value="1"/>
</dbReference>
<organism evidence="3 4">
    <name type="scientific">Sesamum indicum</name>
    <name type="common">Oriental sesame</name>
    <name type="synonym">Sesamum orientale</name>
    <dbReference type="NCBI Taxonomy" id="4182"/>
    <lineage>
        <taxon>Eukaryota</taxon>
        <taxon>Viridiplantae</taxon>
        <taxon>Streptophyta</taxon>
        <taxon>Embryophyta</taxon>
        <taxon>Tracheophyta</taxon>
        <taxon>Spermatophyta</taxon>
        <taxon>Magnoliopsida</taxon>
        <taxon>eudicotyledons</taxon>
        <taxon>Gunneridae</taxon>
        <taxon>Pentapetalae</taxon>
        <taxon>asterids</taxon>
        <taxon>lamiids</taxon>
        <taxon>Lamiales</taxon>
        <taxon>Pedaliaceae</taxon>
        <taxon>Sesamum</taxon>
    </lineage>
</organism>
<dbReference type="CDD" id="cd14279">
    <property type="entry name" value="CUE"/>
    <property type="match status" value="1"/>
</dbReference>
<dbReference type="KEGG" id="sind:105165354"/>
<dbReference type="SUPFAM" id="SSF46934">
    <property type="entry name" value="UBA-like"/>
    <property type="match status" value="1"/>
</dbReference>
<accession>A0A6I9TNE8</accession>
<evidence type="ECO:0000313" key="3">
    <source>
        <dbReference type="Proteomes" id="UP000504604"/>
    </source>
</evidence>
<reference evidence="4" key="1">
    <citation type="submission" date="2025-08" db="UniProtKB">
        <authorList>
            <consortium name="RefSeq"/>
        </authorList>
    </citation>
    <scope>IDENTIFICATION</scope>
</reference>
<dbReference type="PANTHER" id="PTHR48459:SF1">
    <property type="entry name" value="CUE DOMAIN-CONTAINING PROTEIN"/>
    <property type="match status" value="1"/>
</dbReference>
<dbReference type="InParanoid" id="A0A6I9TNE8"/>
<sequence>MGFNKVYKSLQEVFPQIDARVLRAVAIEHSKDVDAAVEAVLLEIIPYFTERSGPSAPLSGSSAVGGSSEGNSSIVDAVAATSTADDGLSTNRVASAEVQNGYNMNGGNQQSFHAAVDDEHKNPLYNTYDG</sequence>
<feature type="domain" description="CUE" evidence="2">
    <location>
        <begin position="2"/>
        <end position="44"/>
    </location>
</feature>
<dbReference type="InterPro" id="IPR003892">
    <property type="entry name" value="CUE"/>
</dbReference>
<dbReference type="RefSeq" id="XP_011082635.1">
    <property type="nucleotide sequence ID" value="XM_011084333.2"/>
</dbReference>